<dbReference type="GO" id="GO:0005506">
    <property type="term" value="F:iron ion binding"/>
    <property type="evidence" value="ECO:0007669"/>
    <property type="project" value="InterPro"/>
</dbReference>
<dbReference type="OrthoDB" id="5522954at2"/>
<dbReference type="InterPro" id="IPR002397">
    <property type="entry name" value="Cyt_P450_B"/>
</dbReference>
<dbReference type="PANTHER" id="PTHR46696">
    <property type="entry name" value="P450, PUTATIVE (EUROFUNG)-RELATED"/>
    <property type="match status" value="1"/>
</dbReference>
<dbReference type="Pfam" id="PF00067">
    <property type="entry name" value="p450"/>
    <property type="match status" value="1"/>
</dbReference>
<dbReference type="RefSeq" id="WP_062061710.1">
    <property type="nucleotide sequence ID" value="NZ_CP013264.1"/>
</dbReference>
<dbReference type="InterPro" id="IPR036396">
    <property type="entry name" value="Cyt_P450_sf"/>
</dbReference>
<reference evidence="2 3" key="1">
    <citation type="submission" date="2015-11" db="EMBL/GenBank/DDBJ databases">
        <title>A Two-component Flavoprotein Monooxygenase System MeaXY Responsible for para-Hydroxylation of 2-Methyl-6-ethylaniline and 2,6-Diethylaniline in Sphingobium baderi DE-13.</title>
        <authorList>
            <person name="Cheng M."/>
            <person name="Meng Q."/>
            <person name="Yang Y."/>
            <person name="Chu C."/>
            <person name="Yan X."/>
            <person name="He J."/>
            <person name="Li S."/>
        </authorList>
    </citation>
    <scope>NUCLEOTIDE SEQUENCE [LARGE SCALE GENOMIC DNA]</scope>
    <source>
        <strain evidence="2 3">DE-13</strain>
    </source>
</reference>
<dbReference type="KEGG" id="sbd:ATN00_02505"/>
<sequence length="403" mass="45777">MATTAQAIPAHIPSERVRECRLFDREITYDNPYDAVIPQIHAGPDIFYARNVLQGPVPGWVIRRAADIRAIYNDTENFYKQGNTQLASLIGEDWDIIPTELDPPRHSGFRTALNPGFSPAKMAALDGRVRERARHYVDRFKDKGRCEFVKDFAIPFPVTIFLDLLDFPLAEIDQFLEWENILLRSNDNGSRAITVRAVKTYLLKAIADRKKNPGDDLISKTLQLEVDGRRWTDEEVFGHCMNLYLGGLDTVTANLGLHFHHLATHAEDQEMLRAQPSKVVVAIEELLRAYPAVTTLRICRNPYTLDGVTIMPGDYVAMSTPLAGRDPDLYDQPNEVRLDRKPSHLTLGFGIHRCLGQHLARRELQIAMQEFLAAIPSFSIEPGFRVPFFLGNVIHVEQLRLVW</sequence>
<dbReference type="STRING" id="1332080.ATN00_02505"/>
<dbReference type="AlphaFoldDB" id="A0A0S3F3V8"/>
<dbReference type="GO" id="GO:0016705">
    <property type="term" value="F:oxidoreductase activity, acting on paired donors, with incorporation or reduction of molecular oxygen"/>
    <property type="evidence" value="ECO:0007669"/>
    <property type="project" value="InterPro"/>
</dbReference>
<dbReference type="CDD" id="cd11035">
    <property type="entry name" value="P450cam-like"/>
    <property type="match status" value="1"/>
</dbReference>
<dbReference type="PANTHER" id="PTHR46696:SF6">
    <property type="entry name" value="P450, PUTATIVE (EUROFUNG)-RELATED"/>
    <property type="match status" value="1"/>
</dbReference>
<dbReference type="InterPro" id="IPR001128">
    <property type="entry name" value="Cyt_P450"/>
</dbReference>
<comment type="similarity">
    <text evidence="1">Belongs to the cytochrome P450 family.</text>
</comment>
<name>A0A0S3F3V8_9SPHN</name>
<dbReference type="PRINTS" id="PR00385">
    <property type="entry name" value="P450"/>
</dbReference>
<dbReference type="PRINTS" id="PR00359">
    <property type="entry name" value="BP450"/>
</dbReference>
<dbReference type="Proteomes" id="UP000056968">
    <property type="component" value="Chromosome"/>
</dbReference>
<organism evidence="2 3">
    <name type="scientific">Sphingobium baderi</name>
    <dbReference type="NCBI Taxonomy" id="1332080"/>
    <lineage>
        <taxon>Bacteria</taxon>
        <taxon>Pseudomonadati</taxon>
        <taxon>Pseudomonadota</taxon>
        <taxon>Alphaproteobacteria</taxon>
        <taxon>Sphingomonadales</taxon>
        <taxon>Sphingomonadaceae</taxon>
        <taxon>Sphingobium</taxon>
    </lineage>
</organism>
<keyword evidence="3" id="KW-1185">Reference proteome</keyword>
<protein>
    <submittedName>
        <fullName evidence="2">Cytochrome</fullName>
    </submittedName>
</protein>
<proteinExistence type="inferred from homology"/>
<accession>A0A0S3F3V8</accession>
<dbReference type="SUPFAM" id="SSF48264">
    <property type="entry name" value="Cytochrome P450"/>
    <property type="match status" value="1"/>
</dbReference>
<evidence type="ECO:0000256" key="1">
    <source>
        <dbReference type="ARBA" id="ARBA00010617"/>
    </source>
</evidence>
<dbReference type="GO" id="GO:0020037">
    <property type="term" value="F:heme binding"/>
    <property type="evidence" value="ECO:0007669"/>
    <property type="project" value="InterPro"/>
</dbReference>
<evidence type="ECO:0000313" key="2">
    <source>
        <dbReference type="EMBL" id="ALR22325.1"/>
    </source>
</evidence>
<evidence type="ECO:0000313" key="3">
    <source>
        <dbReference type="Proteomes" id="UP000056968"/>
    </source>
</evidence>
<dbReference type="Gene3D" id="1.10.630.10">
    <property type="entry name" value="Cytochrome P450"/>
    <property type="match status" value="1"/>
</dbReference>
<gene>
    <name evidence="2" type="ORF">ATN00_02505</name>
</gene>
<dbReference type="GO" id="GO:0004497">
    <property type="term" value="F:monooxygenase activity"/>
    <property type="evidence" value="ECO:0007669"/>
    <property type="project" value="InterPro"/>
</dbReference>
<dbReference type="EMBL" id="CP013264">
    <property type="protein sequence ID" value="ALR22325.1"/>
    <property type="molecule type" value="Genomic_DNA"/>
</dbReference>